<dbReference type="RefSeq" id="WP_076529785.1">
    <property type="nucleotide sequence ID" value="NZ_BMEH01000002.1"/>
</dbReference>
<dbReference type="InterPro" id="IPR050319">
    <property type="entry name" value="ABC_transp_ATP-bind"/>
</dbReference>
<evidence type="ECO:0000256" key="3">
    <source>
        <dbReference type="ARBA" id="ARBA00022448"/>
    </source>
</evidence>
<keyword evidence="5 7" id="KW-0067">ATP-binding</keyword>
<dbReference type="InterPro" id="IPR003439">
    <property type="entry name" value="ABC_transporter-like_ATP-bd"/>
</dbReference>
<protein>
    <submittedName>
        <fullName evidence="7">Oligopeptide transport system ATP-binding protein</fullName>
    </submittedName>
</protein>
<dbReference type="Pfam" id="PF00005">
    <property type="entry name" value="ABC_tran"/>
    <property type="match status" value="1"/>
</dbReference>
<evidence type="ECO:0000313" key="7">
    <source>
        <dbReference type="EMBL" id="SIS84319.1"/>
    </source>
</evidence>
<dbReference type="PANTHER" id="PTHR43776:SF7">
    <property type="entry name" value="D,D-DIPEPTIDE TRANSPORT ATP-BINDING PROTEIN DDPF-RELATED"/>
    <property type="match status" value="1"/>
</dbReference>
<dbReference type="NCBIfam" id="NF008453">
    <property type="entry name" value="PRK11308.1"/>
    <property type="match status" value="1"/>
</dbReference>
<evidence type="ECO:0000256" key="2">
    <source>
        <dbReference type="ARBA" id="ARBA00005417"/>
    </source>
</evidence>
<evidence type="ECO:0000256" key="1">
    <source>
        <dbReference type="ARBA" id="ARBA00004417"/>
    </source>
</evidence>
<dbReference type="STRING" id="1086013.SAMN05421774_102621"/>
<dbReference type="PROSITE" id="PS00211">
    <property type="entry name" value="ABC_TRANSPORTER_1"/>
    <property type="match status" value="1"/>
</dbReference>
<dbReference type="GO" id="GO:0005886">
    <property type="term" value="C:plasma membrane"/>
    <property type="evidence" value="ECO:0007669"/>
    <property type="project" value="UniProtKB-SubCell"/>
</dbReference>
<evidence type="ECO:0000256" key="4">
    <source>
        <dbReference type="ARBA" id="ARBA00022741"/>
    </source>
</evidence>
<dbReference type="AlphaFoldDB" id="A0A1N7ME98"/>
<dbReference type="GO" id="GO:0015833">
    <property type="term" value="P:peptide transport"/>
    <property type="evidence" value="ECO:0007669"/>
    <property type="project" value="InterPro"/>
</dbReference>
<reference evidence="7 8" key="1">
    <citation type="submission" date="2017-01" db="EMBL/GenBank/DDBJ databases">
        <authorList>
            <person name="Mah S.A."/>
            <person name="Swanson W.J."/>
            <person name="Moy G.W."/>
            <person name="Vacquier V.D."/>
        </authorList>
    </citation>
    <scope>NUCLEOTIDE SEQUENCE [LARGE SCALE GENOMIC DNA]</scope>
    <source>
        <strain evidence="7 8">DSM 26375</strain>
    </source>
</reference>
<dbReference type="OrthoDB" id="9802264at2"/>
<keyword evidence="4" id="KW-0547">Nucleotide-binding</keyword>
<dbReference type="InterPro" id="IPR013563">
    <property type="entry name" value="Oligopep_ABC_C"/>
</dbReference>
<dbReference type="InterPro" id="IPR017871">
    <property type="entry name" value="ABC_transporter-like_CS"/>
</dbReference>
<dbReference type="GO" id="GO:0055085">
    <property type="term" value="P:transmembrane transport"/>
    <property type="evidence" value="ECO:0007669"/>
    <property type="project" value="UniProtKB-ARBA"/>
</dbReference>
<dbReference type="PROSITE" id="PS50893">
    <property type="entry name" value="ABC_TRANSPORTER_2"/>
    <property type="match status" value="1"/>
</dbReference>
<sequence length="354" mass="38516">MKPPVLEAVNLTKHYPVHKGILNRQIGAVQAVSDVSFRLMEGETLAIVGESGCGKSTLGRALLRLSEPTAGNVLLDGRDITTLPTGQLRTTRREMQMVFQDPFGSLNPRMTVRETLLEPIILHGVATGADADAMVSELLKTVGLSEFHAGRYPHEFSGGQRQRICIARALATKPRLIVCDEPVSALDVSVQAQIVNLLQDLQRQFGLSYVFISHDLAVVRHIADRVAVMYLGRIVEMGDAETLFHDPRHPYTRALVAAAPKPMPGAVLPDRAVKGDMPSALNPPSGCAFHTRCPIARDVCSRDRPDLRETGGKLVACHFPDEAATIPAPATAPMSDVLQKRLAVLEQRRRAALV</sequence>
<dbReference type="InterPro" id="IPR003593">
    <property type="entry name" value="AAA+_ATPase"/>
</dbReference>
<keyword evidence="8" id="KW-1185">Reference proteome</keyword>
<evidence type="ECO:0000313" key="8">
    <source>
        <dbReference type="Proteomes" id="UP000186141"/>
    </source>
</evidence>
<evidence type="ECO:0000259" key="6">
    <source>
        <dbReference type="PROSITE" id="PS50893"/>
    </source>
</evidence>
<dbReference type="SUPFAM" id="SSF52540">
    <property type="entry name" value="P-loop containing nucleoside triphosphate hydrolases"/>
    <property type="match status" value="1"/>
</dbReference>
<evidence type="ECO:0000256" key="5">
    <source>
        <dbReference type="ARBA" id="ARBA00022840"/>
    </source>
</evidence>
<comment type="similarity">
    <text evidence="2">Belongs to the ABC transporter superfamily.</text>
</comment>
<dbReference type="Proteomes" id="UP000186141">
    <property type="component" value="Unassembled WGS sequence"/>
</dbReference>
<dbReference type="FunFam" id="3.40.50.300:FF:000016">
    <property type="entry name" value="Oligopeptide ABC transporter ATP-binding component"/>
    <property type="match status" value="1"/>
</dbReference>
<dbReference type="CDD" id="cd03257">
    <property type="entry name" value="ABC_NikE_OppD_transporters"/>
    <property type="match status" value="1"/>
</dbReference>
<dbReference type="PANTHER" id="PTHR43776">
    <property type="entry name" value="TRANSPORT ATP-BINDING PROTEIN"/>
    <property type="match status" value="1"/>
</dbReference>
<dbReference type="GO" id="GO:0016887">
    <property type="term" value="F:ATP hydrolysis activity"/>
    <property type="evidence" value="ECO:0007669"/>
    <property type="project" value="InterPro"/>
</dbReference>
<dbReference type="SMART" id="SM00382">
    <property type="entry name" value="AAA"/>
    <property type="match status" value="1"/>
</dbReference>
<gene>
    <name evidence="7" type="ORF">SAMN05421774_102621</name>
</gene>
<feature type="domain" description="ABC transporter" evidence="6">
    <location>
        <begin position="6"/>
        <end position="256"/>
    </location>
</feature>
<dbReference type="GO" id="GO:0005524">
    <property type="term" value="F:ATP binding"/>
    <property type="evidence" value="ECO:0007669"/>
    <property type="project" value="UniProtKB-KW"/>
</dbReference>
<dbReference type="InterPro" id="IPR027417">
    <property type="entry name" value="P-loop_NTPase"/>
</dbReference>
<name>A0A1N7ME98_9RHOB</name>
<keyword evidence="3" id="KW-0813">Transport</keyword>
<dbReference type="EMBL" id="FTOT01000002">
    <property type="protein sequence ID" value="SIS84319.1"/>
    <property type="molecule type" value="Genomic_DNA"/>
</dbReference>
<dbReference type="NCBIfam" id="TIGR01727">
    <property type="entry name" value="oligo_HPY"/>
    <property type="match status" value="1"/>
</dbReference>
<dbReference type="Pfam" id="PF08352">
    <property type="entry name" value="oligo_HPY"/>
    <property type="match status" value="1"/>
</dbReference>
<comment type="subcellular location">
    <subcellularLocation>
        <location evidence="1">Cell inner membrane</location>
        <topology evidence="1">Peripheral membrane protein</topology>
    </subcellularLocation>
</comment>
<proteinExistence type="inferred from homology"/>
<accession>A0A1N7ME98</accession>
<organism evidence="7 8">
    <name type="scientific">Gemmobacter megaterium</name>
    <dbReference type="NCBI Taxonomy" id="1086013"/>
    <lineage>
        <taxon>Bacteria</taxon>
        <taxon>Pseudomonadati</taxon>
        <taxon>Pseudomonadota</taxon>
        <taxon>Alphaproteobacteria</taxon>
        <taxon>Rhodobacterales</taxon>
        <taxon>Paracoccaceae</taxon>
        <taxon>Gemmobacter</taxon>
    </lineage>
</organism>
<dbReference type="Gene3D" id="3.40.50.300">
    <property type="entry name" value="P-loop containing nucleotide triphosphate hydrolases"/>
    <property type="match status" value="1"/>
</dbReference>